<dbReference type="AlphaFoldDB" id="A0A517MQY5"/>
<evidence type="ECO:0000256" key="1">
    <source>
        <dbReference type="ARBA" id="ARBA00022649"/>
    </source>
</evidence>
<dbReference type="OrthoDB" id="286630at2"/>
<evidence type="ECO:0000313" key="2">
    <source>
        <dbReference type="EMBL" id="QDS97292.1"/>
    </source>
</evidence>
<dbReference type="InterPro" id="IPR007712">
    <property type="entry name" value="RelE/ParE_toxin"/>
</dbReference>
<keyword evidence="3" id="KW-1185">Reference proteome</keyword>
<dbReference type="KEGG" id="amob:HG15A2_05530"/>
<dbReference type="InterPro" id="IPR035093">
    <property type="entry name" value="RelE/ParE_toxin_dom_sf"/>
</dbReference>
<gene>
    <name evidence="2" type="ORF">HG15A2_05530</name>
</gene>
<dbReference type="RefSeq" id="WP_145057556.1">
    <property type="nucleotide sequence ID" value="NZ_CP036263.1"/>
</dbReference>
<proteinExistence type="predicted"/>
<evidence type="ECO:0000313" key="3">
    <source>
        <dbReference type="Proteomes" id="UP000319852"/>
    </source>
</evidence>
<dbReference type="EMBL" id="CP036263">
    <property type="protein sequence ID" value="QDS97292.1"/>
    <property type="molecule type" value="Genomic_DNA"/>
</dbReference>
<dbReference type="Proteomes" id="UP000319852">
    <property type="component" value="Chromosome"/>
</dbReference>
<keyword evidence="1" id="KW-1277">Toxin-antitoxin system</keyword>
<sequence>MTFSIELLPRAQGDFEVMFSYLWKRSPEGAESWRQAFELATKRLKTNPLSCGLAPENKHFVFELRQLLFKTRYGRTYRAVFRIDESRVSIFRLCGPGQAPLSLDEIPYR</sequence>
<reference evidence="2 3" key="1">
    <citation type="submission" date="2019-02" db="EMBL/GenBank/DDBJ databases">
        <title>Deep-cultivation of Planctomycetes and their phenomic and genomic characterization uncovers novel biology.</title>
        <authorList>
            <person name="Wiegand S."/>
            <person name="Jogler M."/>
            <person name="Boedeker C."/>
            <person name="Pinto D."/>
            <person name="Vollmers J."/>
            <person name="Rivas-Marin E."/>
            <person name="Kohn T."/>
            <person name="Peeters S.H."/>
            <person name="Heuer A."/>
            <person name="Rast P."/>
            <person name="Oberbeckmann S."/>
            <person name="Bunk B."/>
            <person name="Jeske O."/>
            <person name="Meyerdierks A."/>
            <person name="Storesund J.E."/>
            <person name="Kallscheuer N."/>
            <person name="Luecker S."/>
            <person name="Lage O.M."/>
            <person name="Pohl T."/>
            <person name="Merkel B.J."/>
            <person name="Hornburger P."/>
            <person name="Mueller R.-W."/>
            <person name="Bruemmer F."/>
            <person name="Labrenz M."/>
            <person name="Spormann A.M."/>
            <person name="Op den Camp H."/>
            <person name="Overmann J."/>
            <person name="Amann R."/>
            <person name="Jetten M.S.M."/>
            <person name="Mascher T."/>
            <person name="Medema M.H."/>
            <person name="Devos D.P."/>
            <person name="Kaster A.-K."/>
            <person name="Ovreas L."/>
            <person name="Rohde M."/>
            <person name="Galperin M.Y."/>
            <person name="Jogler C."/>
        </authorList>
    </citation>
    <scope>NUCLEOTIDE SEQUENCE [LARGE SCALE GENOMIC DNA]</scope>
    <source>
        <strain evidence="2 3">HG15A2</strain>
    </source>
</reference>
<name>A0A517MQY5_9BACT</name>
<organism evidence="2 3">
    <name type="scientific">Adhaeretor mobilis</name>
    <dbReference type="NCBI Taxonomy" id="1930276"/>
    <lineage>
        <taxon>Bacteria</taxon>
        <taxon>Pseudomonadati</taxon>
        <taxon>Planctomycetota</taxon>
        <taxon>Planctomycetia</taxon>
        <taxon>Pirellulales</taxon>
        <taxon>Lacipirellulaceae</taxon>
        <taxon>Adhaeretor</taxon>
    </lineage>
</organism>
<evidence type="ECO:0008006" key="4">
    <source>
        <dbReference type="Google" id="ProtNLM"/>
    </source>
</evidence>
<dbReference type="Pfam" id="PF05016">
    <property type="entry name" value="ParE_toxin"/>
    <property type="match status" value="1"/>
</dbReference>
<dbReference type="Gene3D" id="3.30.2310.20">
    <property type="entry name" value="RelE-like"/>
    <property type="match status" value="1"/>
</dbReference>
<accession>A0A517MQY5</accession>
<protein>
    <recommendedName>
        <fullName evidence="4">Plasmid stabilization system protein</fullName>
    </recommendedName>
</protein>